<evidence type="ECO:0000313" key="3">
    <source>
        <dbReference type="Proteomes" id="UP000194127"/>
    </source>
</evidence>
<accession>A0A1X6MRI2</accession>
<dbReference type="AlphaFoldDB" id="A0A1X6MRI2"/>
<organism evidence="2 3">
    <name type="scientific">Postia placenta MAD-698-R-SB12</name>
    <dbReference type="NCBI Taxonomy" id="670580"/>
    <lineage>
        <taxon>Eukaryota</taxon>
        <taxon>Fungi</taxon>
        <taxon>Dikarya</taxon>
        <taxon>Basidiomycota</taxon>
        <taxon>Agaricomycotina</taxon>
        <taxon>Agaricomycetes</taxon>
        <taxon>Polyporales</taxon>
        <taxon>Adustoporiaceae</taxon>
        <taxon>Rhodonia</taxon>
    </lineage>
</organism>
<feature type="compositionally biased region" description="Polar residues" evidence="1">
    <location>
        <begin position="352"/>
        <end position="374"/>
    </location>
</feature>
<proteinExistence type="predicted"/>
<feature type="region of interest" description="Disordered" evidence="1">
    <location>
        <begin position="332"/>
        <end position="457"/>
    </location>
</feature>
<keyword evidence="3" id="KW-1185">Reference proteome</keyword>
<dbReference type="RefSeq" id="XP_024335791.1">
    <property type="nucleotide sequence ID" value="XM_024481225.1"/>
</dbReference>
<feature type="compositionally biased region" description="Low complexity" evidence="1">
    <location>
        <begin position="663"/>
        <end position="674"/>
    </location>
</feature>
<feature type="compositionally biased region" description="Polar residues" evidence="1">
    <location>
        <begin position="332"/>
        <end position="343"/>
    </location>
</feature>
<feature type="compositionally biased region" description="Low complexity" evidence="1">
    <location>
        <begin position="682"/>
        <end position="703"/>
    </location>
</feature>
<evidence type="ECO:0000313" key="2">
    <source>
        <dbReference type="EMBL" id="OSX58997.1"/>
    </source>
</evidence>
<sequence length="815" mass="87574">MADPVVAIAFVVDTTLVVADSWDQILADYVTPLLHRMTEIYHPSKPTLLVAVVTYSTADTLPTPILCRRYFIMGQGILPQLRKAPADFGIGLASAPDSSPMAVLEGLAAALEVLASQLWHIAAAPPDSAAKPWWNMTTKLDDASWETLPSEMRKVNLLGYIAELLTYAFTFTVQRDISYSAILLRPLPKLPELHAAAAAGAIQSPWFAVRHGHSIYLSGFPASSPKSAKRTGEGNTAVERSPEAKKSRVQPQPNSASPQTGGSPASQRGSSSATRVLSSKQMEDARQIKIMLTQKKAQLTALQQAGDREGVEAVERELRDIMYGLRESYMKSVQSGQGNVQPPRSQPPGDATNAQRGTEVSGMPPSTSAPQVPQTAPPGQFPAPPQIDVPMPDAPAPMYSTPQPTAPQPPPSRTGVAQPPSVAAPQIPQIRPNEPPSSTTQMSSMVEPPVQNGSTQSVHQVWEGTLSWPPVLDLDGRPGQVQVVMQCPQPGHADLLRTLNLPANLILMPSAEKAVPVNVLWDWMHRYTNHCALLHFTAKPPGPDGISHDENLKRFSRGLVEKSIYAVAGIPGPNGLQEKRILFFSTRTVLAGTFFLMAGGMPDPPKSEVAGYTLTQLNPAVALWLFRLTPQQQQVLTNMPNEKRKAMVQAMIARQAQPGKKTPQQPELEQQQHPQPQPQPPQMSQMSQMSHMSQMQPSTSLQMMPQVQAPAPAPALQPQGTEARFAFNPFVGGRPPPLSTALGLTQGPSQPALPSFMPGADPNALMPPGGMMHRRTPSAGSMSGISGVPGVSYEMMQSFMQRNQEGGGGGTGLGP</sequence>
<dbReference type="EMBL" id="KZ110603">
    <property type="protein sequence ID" value="OSX58997.1"/>
    <property type="molecule type" value="Genomic_DNA"/>
</dbReference>
<protein>
    <submittedName>
        <fullName evidence="2">Uncharacterized protein</fullName>
    </submittedName>
</protein>
<feature type="region of interest" description="Disordered" evidence="1">
    <location>
        <begin position="220"/>
        <end position="282"/>
    </location>
</feature>
<dbReference type="Proteomes" id="UP000194127">
    <property type="component" value="Unassembled WGS sequence"/>
</dbReference>
<dbReference type="OrthoDB" id="7690434at2759"/>
<feature type="region of interest" description="Disordered" evidence="1">
    <location>
        <begin position="653"/>
        <end position="703"/>
    </location>
</feature>
<dbReference type="GeneID" id="36326175"/>
<feature type="compositionally biased region" description="Polar residues" evidence="1">
    <location>
        <begin position="249"/>
        <end position="280"/>
    </location>
</feature>
<name>A0A1X6MRI2_9APHY</name>
<reference evidence="2 3" key="1">
    <citation type="submission" date="2017-04" db="EMBL/GenBank/DDBJ databases">
        <title>Genome Sequence of the Model Brown-Rot Fungus Postia placenta SB12.</title>
        <authorList>
            <consortium name="DOE Joint Genome Institute"/>
            <person name="Gaskell J."/>
            <person name="Kersten P."/>
            <person name="Larrondo L.F."/>
            <person name="Canessa P."/>
            <person name="Martinez D."/>
            <person name="Hibbett D."/>
            <person name="Schmoll M."/>
            <person name="Kubicek C.P."/>
            <person name="Martinez A.T."/>
            <person name="Yadav J."/>
            <person name="Master E."/>
            <person name="Magnuson J.K."/>
            <person name="James T."/>
            <person name="Yaver D."/>
            <person name="Berka R."/>
            <person name="Labutti K."/>
            <person name="Lipzen A."/>
            <person name="Aerts A."/>
            <person name="Barry K."/>
            <person name="Henrissat B."/>
            <person name="Blanchette R."/>
            <person name="Grigoriev I."/>
            <person name="Cullen D."/>
        </authorList>
    </citation>
    <scope>NUCLEOTIDE SEQUENCE [LARGE SCALE GENOMIC DNA]</scope>
    <source>
        <strain evidence="2 3">MAD-698-R-SB12</strain>
    </source>
</reference>
<feature type="compositionally biased region" description="Pro residues" evidence="1">
    <location>
        <begin position="375"/>
        <end position="395"/>
    </location>
</feature>
<evidence type="ECO:0000256" key="1">
    <source>
        <dbReference type="SAM" id="MobiDB-lite"/>
    </source>
</evidence>
<gene>
    <name evidence="2" type="ORF">POSPLADRAFT_1060080</name>
</gene>